<evidence type="ECO:0000313" key="2">
    <source>
        <dbReference type="EMBL" id="AOQ23148.1"/>
    </source>
</evidence>
<feature type="transmembrane region" description="Helical" evidence="1">
    <location>
        <begin position="20"/>
        <end position="42"/>
    </location>
</feature>
<accession>A0AAC9HGB0</accession>
<keyword evidence="1" id="KW-1133">Transmembrane helix</keyword>
<gene>
    <name evidence="2" type="ORF">Maut_00685</name>
    <name evidence="3" type="ORF">MTAT_16780</name>
</gene>
<evidence type="ECO:0000256" key="1">
    <source>
        <dbReference type="SAM" id="Phobius"/>
    </source>
</evidence>
<protein>
    <recommendedName>
        <fullName evidence="6">Flp/Fap pilin component</fullName>
    </recommendedName>
</protein>
<keyword evidence="1" id="KW-0472">Membrane</keyword>
<name>A0AAC9HGB0_NEOTH</name>
<organism evidence="2 4">
    <name type="scientific">Neomoorella thermoacetica</name>
    <name type="common">Clostridium thermoaceticum</name>
    <dbReference type="NCBI Taxonomy" id="1525"/>
    <lineage>
        <taxon>Bacteria</taxon>
        <taxon>Bacillati</taxon>
        <taxon>Bacillota</taxon>
        <taxon>Clostridia</taxon>
        <taxon>Neomoorellales</taxon>
        <taxon>Neomoorellaceae</taxon>
        <taxon>Neomoorella</taxon>
    </lineage>
</organism>
<dbReference type="Proteomes" id="UP000322283">
    <property type="component" value="Unassembled WGS sequence"/>
</dbReference>
<evidence type="ECO:0000313" key="3">
    <source>
        <dbReference type="EMBL" id="TYL12855.1"/>
    </source>
</evidence>
<keyword evidence="1" id="KW-0812">Transmembrane</keyword>
<sequence>MHPSAKDMFLDERGNTFLENALWIILFTLAVGAMVGSLATATKGKIQEMIDRISGVGTP</sequence>
<evidence type="ECO:0008006" key="6">
    <source>
        <dbReference type="Google" id="ProtNLM"/>
    </source>
</evidence>
<keyword evidence="5" id="KW-1185">Reference proteome</keyword>
<dbReference type="AlphaFoldDB" id="A0AAC9HGB0"/>
<reference evidence="3 5" key="2">
    <citation type="submission" date="2019-05" db="EMBL/GenBank/DDBJ databases">
        <title>Genome sequence of Moorella thermoacetica ATCC 33924.</title>
        <authorList>
            <person name="Poehlein A."/>
            <person name="Bengelsdorf F.R."/>
            <person name="Duerre P."/>
            <person name="Daniel R."/>
        </authorList>
    </citation>
    <scope>NUCLEOTIDE SEQUENCE [LARGE SCALE GENOMIC DNA]</scope>
    <source>
        <strain evidence="3 5">ATCC 33924</strain>
    </source>
</reference>
<reference evidence="2 4" key="1">
    <citation type="submission" date="2016-08" db="EMBL/GenBank/DDBJ databases">
        <title>Moorella thermoacetica DSM 103132.</title>
        <authorList>
            <person name="Jendresen C.B."/>
            <person name="Redl S.M."/>
            <person name="Jensen T.O."/>
            <person name="Nielsen A.T."/>
        </authorList>
    </citation>
    <scope>NUCLEOTIDE SEQUENCE [LARGE SCALE GENOMIC DNA]</scope>
    <source>
        <strain evidence="2 4">DSM 103132</strain>
    </source>
</reference>
<proteinExistence type="predicted"/>
<evidence type="ECO:0000313" key="4">
    <source>
        <dbReference type="Proteomes" id="UP000094598"/>
    </source>
</evidence>
<evidence type="ECO:0000313" key="5">
    <source>
        <dbReference type="Proteomes" id="UP000322283"/>
    </source>
</evidence>
<dbReference type="EMBL" id="CP017019">
    <property type="protein sequence ID" value="AOQ23148.1"/>
    <property type="molecule type" value="Genomic_DNA"/>
</dbReference>
<dbReference type="Proteomes" id="UP000094598">
    <property type="component" value="Chromosome"/>
</dbReference>
<dbReference type="EMBL" id="VCDX01000005">
    <property type="protein sequence ID" value="TYL12855.1"/>
    <property type="molecule type" value="Genomic_DNA"/>
</dbReference>
<dbReference type="RefSeq" id="WP_069588423.1">
    <property type="nucleotide sequence ID" value="NZ_CP017019.1"/>
</dbReference>